<keyword evidence="2" id="KW-0238">DNA-binding</keyword>
<dbReference type="Pfam" id="PF02575">
    <property type="entry name" value="YbaB_DNA_bd"/>
    <property type="match status" value="1"/>
</dbReference>
<feature type="region of interest" description="Disordered" evidence="1">
    <location>
        <begin position="100"/>
        <end position="135"/>
    </location>
</feature>
<dbReference type="SUPFAM" id="SSF82607">
    <property type="entry name" value="YbaB-like"/>
    <property type="match status" value="1"/>
</dbReference>
<protein>
    <submittedName>
        <fullName evidence="2">YbaB/EbfC DNA-binding family protein</fullName>
    </submittedName>
</protein>
<dbReference type="Gene3D" id="3.30.1310.10">
    <property type="entry name" value="Nucleoid-associated protein YbaB-like domain"/>
    <property type="match status" value="1"/>
</dbReference>
<dbReference type="Proteomes" id="UP000294901">
    <property type="component" value="Unassembled WGS sequence"/>
</dbReference>
<dbReference type="AlphaFoldDB" id="A0A4R6JR95"/>
<gene>
    <name evidence="2" type="ORF">C8E87_2596</name>
</gene>
<comment type="caution">
    <text evidence="2">The sequence shown here is derived from an EMBL/GenBank/DDBJ whole genome shotgun (WGS) entry which is preliminary data.</text>
</comment>
<dbReference type="EMBL" id="SNWR01000001">
    <property type="protein sequence ID" value="TDO38929.1"/>
    <property type="molecule type" value="Genomic_DNA"/>
</dbReference>
<proteinExistence type="predicted"/>
<dbReference type="InterPro" id="IPR036894">
    <property type="entry name" value="YbaB-like_sf"/>
</dbReference>
<organism evidence="2 3">
    <name type="scientific">Paractinoplanes brasiliensis</name>
    <dbReference type="NCBI Taxonomy" id="52695"/>
    <lineage>
        <taxon>Bacteria</taxon>
        <taxon>Bacillati</taxon>
        <taxon>Actinomycetota</taxon>
        <taxon>Actinomycetes</taxon>
        <taxon>Micromonosporales</taxon>
        <taxon>Micromonosporaceae</taxon>
        <taxon>Paractinoplanes</taxon>
    </lineage>
</organism>
<evidence type="ECO:0000256" key="1">
    <source>
        <dbReference type="SAM" id="MobiDB-lite"/>
    </source>
</evidence>
<keyword evidence="3" id="KW-1185">Reference proteome</keyword>
<dbReference type="GO" id="GO:0003677">
    <property type="term" value="F:DNA binding"/>
    <property type="evidence" value="ECO:0007669"/>
    <property type="project" value="UniProtKB-KW"/>
</dbReference>
<reference evidence="2 3" key="1">
    <citation type="submission" date="2019-03" db="EMBL/GenBank/DDBJ databases">
        <title>Sequencing the genomes of 1000 actinobacteria strains.</title>
        <authorList>
            <person name="Klenk H.-P."/>
        </authorList>
    </citation>
    <scope>NUCLEOTIDE SEQUENCE [LARGE SCALE GENOMIC DNA]</scope>
    <source>
        <strain evidence="2 3">DSM 43805</strain>
    </source>
</reference>
<evidence type="ECO:0000313" key="3">
    <source>
        <dbReference type="Proteomes" id="UP000294901"/>
    </source>
</evidence>
<dbReference type="InterPro" id="IPR004401">
    <property type="entry name" value="YbaB/EbfC"/>
</dbReference>
<accession>A0A4R6JR95</accession>
<sequence length="135" mass="14807">MRGMFGDDTLDSALARIDDWERSIADRAERARALALRTSDLSATARSRDGLVEVTVGAEGQLLQLRLDERTRQQSSATTANSIMETLQAAKDQLLREFEEATAETVGPDSETGRALTEALRRRLGPPAEPTNGHR</sequence>
<name>A0A4R6JR95_9ACTN</name>
<evidence type="ECO:0000313" key="2">
    <source>
        <dbReference type="EMBL" id="TDO38929.1"/>
    </source>
</evidence>